<dbReference type="Gene3D" id="3.30.1150.10">
    <property type="match status" value="1"/>
</dbReference>
<dbReference type="SUPFAM" id="SSF74653">
    <property type="entry name" value="TolA/TonB C-terminal domain"/>
    <property type="match status" value="1"/>
</dbReference>
<dbReference type="GO" id="GO:0030288">
    <property type="term" value="C:outer membrane-bounded periplasmic space"/>
    <property type="evidence" value="ECO:0007669"/>
    <property type="project" value="InterPro"/>
</dbReference>
<dbReference type="STRING" id="1305737.GCA_000526355_01253"/>
<dbReference type="Pfam" id="PF03544">
    <property type="entry name" value="TonB_C"/>
    <property type="match status" value="1"/>
</dbReference>
<evidence type="ECO:0000256" key="4">
    <source>
        <dbReference type="ARBA" id="ARBA00022475"/>
    </source>
</evidence>
<keyword evidence="4" id="KW-1003">Cell membrane</keyword>
<sequence length="425" mass="48596">MKWLIDLWIEGSLILAIGLLFYKLTLEKLTFFEWNRGFLIVLLVLSIGLPFLSFEFSNPENALAEYTLPAFELGQGVVTEEVSFGWMDLMLTVYVIGFSIALLKVILGLVKPFFQLQLVEKFSYQDLKIAVNPSFEPASYFGYVLLPYFEPEEEDQRQILLHESVHVSKGHSWDLLFTHLFKAVFWFNPLAYLYEKLLREIHEFQADQGVTKSFSQFDYSRLLLRLIVKDQSWQLTNSFNQFQTKKRILMMNREKSRSTAKSRFLMVIPLVSLMVLVFACDQNLADDESIKPENVVEIQDADGTVQLKEMVNGKLVEIEADEIFDVVETPPTPSGGMAAWNNYLSENLKYPAQAKEMGVEGTVIAVFVINTDGSITDVELLRGIGAGCDEEAVRVIQNAPNWEPGKQRGQAVRTRMRLPIRFKLS</sequence>
<evidence type="ECO:0000256" key="1">
    <source>
        <dbReference type="ARBA" id="ARBA00004383"/>
    </source>
</evidence>
<organism evidence="12 13">
    <name type="scientific">Algoriphagus marincola HL-49</name>
    <dbReference type="NCBI Taxonomy" id="1305737"/>
    <lineage>
        <taxon>Bacteria</taxon>
        <taxon>Pseudomonadati</taxon>
        <taxon>Bacteroidota</taxon>
        <taxon>Cytophagia</taxon>
        <taxon>Cytophagales</taxon>
        <taxon>Cyclobacteriaceae</taxon>
        <taxon>Algoriphagus</taxon>
    </lineage>
</organism>
<dbReference type="eggNOG" id="COG4219">
    <property type="taxonomic scope" value="Bacteria"/>
</dbReference>
<evidence type="ECO:0000256" key="8">
    <source>
        <dbReference type="ARBA" id="ARBA00022989"/>
    </source>
</evidence>
<dbReference type="GO" id="GO:0098797">
    <property type="term" value="C:plasma membrane protein complex"/>
    <property type="evidence" value="ECO:0007669"/>
    <property type="project" value="TreeGrafter"/>
</dbReference>
<dbReference type="InterPro" id="IPR003538">
    <property type="entry name" value="TonB"/>
</dbReference>
<evidence type="ECO:0000256" key="6">
    <source>
        <dbReference type="ARBA" id="ARBA00022692"/>
    </source>
</evidence>
<dbReference type="PANTHER" id="PTHR33446">
    <property type="entry name" value="PROTEIN TONB-RELATED"/>
    <property type="match status" value="1"/>
</dbReference>
<feature type="transmembrane region" description="Helical" evidence="10">
    <location>
        <begin position="89"/>
        <end position="110"/>
    </location>
</feature>
<dbReference type="AlphaFoldDB" id="A0A0P7YME4"/>
<dbReference type="GO" id="GO:0015031">
    <property type="term" value="P:protein transport"/>
    <property type="evidence" value="ECO:0007669"/>
    <property type="project" value="UniProtKB-KW"/>
</dbReference>
<dbReference type="PATRIC" id="fig|1305737.6.peg.595"/>
<evidence type="ECO:0000256" key="5">
    <source>
        <dbReference type="ARBA" id="ARBA00022519"/>
    </source>
</evidence>
<dbReference type="GO" id="GO:0055085">
    <property type="term" value="P:transmembrane transport"/>
    <property type="evidence" value="ECO:0007669"/>
    <property type="project" value="InterPro"/>
</dbReference>
<feature type="transmembrane region" description="Helical" evidence="10">
    <location>
        <begin position="6"/>
        <end position="25"/>
    </location>
</feature>
<dbReference type="CDD" id="cd07341">
    <property type="entry name" value="M56_BlaR1_MecR1_like"/>
    <property type="match status" value="1"/>
</dbReference>
<evidence type="ECO:0000313" key="12">
    <source>
        <dbReference type="EMBL" id="KPQ19960.1"/>
    </source>
</evidence>
<evidence type="ECO:0000313" key="13">
    <source>
        <dbReference type="Proteomes" id="UP000050421"/>
    </source>
</evidence>
<keyword evidence="9 10" id="KW-0472">Membrane</keyword>
<dbReference type="InterPro" id="IPR037682">
    <property type="entry name" value="TonB_C"/>
</dbReference>
<feature type="transmembrane region" description="Helical" evidence="10">
    <location>
        <begin position="260"/>
        <end position="279"/>
    </location>
</feature>
<feature type="transmembrane region" description="Helical" evidence="10">
    <location>
        <begin position="37"/>
        <end position="54"/>
    </location>
</feature>
<dbReference type="PRINTS" id="PR01374">
    <property type="entry name" value="TONBPROTEIN"/>
</dbReference>
<dbReference type="InterPro" id="IPR008756">
    <property type="entry name" value="Peptidase_M56"/>
</dbReference>
<dbReference type="PANTHER" id="PTHR33446:SF2">
    <property type="entry name" value="PROTEIN TONB"/>
    <property type="match status" value="1"/>
</dbReference>
<proteinExistence type="inferred from homology"/>
<reference evidence="12 13" key="1">
    <citation type="submission" date="2015-09" db="EMBL/GenBank/DDBJ databases">
        <title>Identification and resolution of microdiversity through metagenomic sequencing of parallel consortia.</title>
        <authorList>
            <person name="Nelson W.C."/>
            <person name="Romine M.F."/>
            <person name="Lindemann S.R."/>
        </authorList>
    </citation>
    <scope>NUCLEOTIDE SEQUENCE [LARGE SCALE GENOMIC DNA]</scope>
    <source>
        <strain evidence="12">HL-49</strain>
    </source>
</reference>
<dbReference type="EMBL" id="LJXT01000003">
    <property type="protein sequence ID" value="KPQ19960.1"/>
    <property type="molecule type" value="Genomic_DNA"/>
</dbReference>
<evidence type="ECO:0000256" key="2">
    <source>
        <dbReference type="ARBA" id="ARBA00006555"/>
    </source>
</evidence>
<name>A0A0P7YME4_9BACT</name>
<keyword evidence="3" id="KW-0813">Transport</keyword>
<dbReference type="eggNOG" id="COG0810">
    <property type="taxonomic scope" value="Bacteria"/>
</dbReference>
<comment type="caution">
    <text evidence="12">The sequence shown here is derived from an EMBL/GenBank/DDBJ whole genome shotgun (WGS) entry which is preliminary data.</text>
</comment>
<dbReference type="GO" id="GO:0015891">
    <property type="term" value="P:siderophore transport"/>
    <property type="evidence" value="ECO:0007669"/>
    <property type="project" value="InterPro"/>
</dbReference>
<keyword evidence="7" id="KW-0653">Protein transport</keyword>
<comment type="similarity">
    <text evidence="2">Belongs to the TonB family.</text>
</comment>
<evidence type="ECO:0000259" key="11">
    <source>
        <dbReference type="PROSITE" id="PS52015"/>
    </source>
</evidence>
<dbReference type="InterPro" id="IPR051045">
    <property type="entry name" value="TonB-dependent_transducer"/>
</dbReference>
<protein>
    <submittedName>
        <fullName evidence="12">Outer membrane transport energization protein TonB</fullName>
    </submittedName>
</protein>
<dbReference type="GO" id="GO:0031992">
    <property type="term" value="F:energy transducer activity"/>
    <property type="evidence" value="ECO:0007669"/>
    <property type="project" value="InterPro"/>
</dbReference>
<evidence type="ECO:0000256" key="3">
    <source>
        <dbReference type="ARBA" id="ARBA00022448"/>
    </source>
</evidence>
<dbReference type="OrthoDB" id="9812355at2"/>
<keyword evidence="6 10" id="KW-0812">Transmembrane</keyword>
<evidence type="ECO:0000256" key="7">
    <source>
        <dbReference type="ARBA" id="ARBA00022927"/>
    </source>
</evidence>
<keyword evidence="8 10" id="KW-1133">Transmembrane helix</keyword>
<dbReference type="Pfam" id="PF05569">
    <property type="entry name" value="Peptidase_M56"/>
    <property type="match status" value="1"/>
</dbReference>
<keyword evidence="5" id="KW-0997">Cell inner membrane</keyword>
<dbReference type="InterPro" id="IPR006260">
    <property type="entry name" value="TonB/TolA_C"/>
</dbReference>
<evidence type="ECO:0000256" key="9">
    <source>
        <dbReference type="ARBA" id="ARBA00023136"/>
    </source>
</evidence>
<feature type="domain" description="TonB C-terminal" evidence="11">
    <location>
        <begin position="335"/>
        <end position="425"/>
    </location>
</feature>
<evidence type="ECO:0000256" key="10">
    <source>
        <dbReference type="SAM" id="Phobius"/>
    </source>
</evidence>
<dbReference type="Proteomes" id="UP000050421">
    <property type="component" value="Unassembled WGS sequence"/>
</dbReference>
<accession>A0A0P7YME4</accession>
<dbReference type="PROSITE" id="PS52015">
    <property type="entry name" value="TONB_CTD"/>
    <property type="match status" value="1"/>
</dbReference>
<dbReference type="NCBIfam" id="TIGR01352">
    <property type="entry name" value="tonB_Cterm"/>
    <property type="match status" value="1"/>
</dbReference>
<comment type="subcellular location">
    <subcellularLocation>
        <location evidence="1">Cell inner membrane</location>
        <topology evidence="1">Single-pass membrane protein</topology>
        <orientation evidence="1">Periplasmic side</orientation>
    </subcellularLocation>
</comment>
<gene>
    <name evidence="12" type="ORF">HLUCCX10_00675</name>
</gene>